<keyword evidence="5" id="KW-0472">Membrane</keyword>
<evidence type="ECO:0000256" key="2">
    <source>
        <dbReference type="ARBA" id="ARBA00022692"/>
    </source>
</evidence>
<protein>
    <submittedName>
        <fullName evidence="7">Dysferlin</fullName>
    </submittedName>
</protein>
<dbReference type="PANTHER" id="PTHR12546">
    <property type="entry name" value="FER-1-LIKE"/>
    <property type="match status" value="1"/>
</dbReference>
<name>A0A2B4S5W7_STYPI</name>
<feature type="domain" description="FerIin" evidence="6">
    <location>
        <begin position="1"/>
        <end position="43"/>
    </location>
</feature>
<evidence type="ECO:0000313" key="8">
    <source>
        <dbReference type="Proteomes" id="UP000225706"/>
    </source>
</evidence>
<dbReference type="InterPro" id="IPR037722">
    <property type="entry name" value="C2C_Ferlin"/>
</dbReference>
<dbReference type="SMART" id="SM01202">
    <property type="entry name" value="FerI"/>
    <property type="match status" value="1"/>
</dbReference>
<comment type="subcellular location">
    <subcellularLocation>
        <location evidence="1">Membrane</location>
        <topology evidence="1">Single-pass membrane protein</topology>
    </subcellularLocation>
</comment>
<dbReference type="CDD" id="cd04018">
    <property type="entry name" value="C2C_Ferlin"/>
    <property type="match status" value="1"/>
</dbReference>
<comment type="caution">
    <text evidence="7">The sequence shown here is derived from an EMBL/GenBank/DDBJ whole genome shotgun (WGS) entry which is preliminary data.</text>
</comment>
<dbReference type="Pfam" id="PF08151">
    <property type="entry name" value="FerI"/>
    <property type="match status" value="1"/>
</dbReference>
<evidence type="ECO:0000256" key="4">
    <source>
        <dbReference type="ARBA" id="ARBA00022989"/>
    </source>
</evidence>
<sequence>MEGYLKATVIVLGPGDKTPPLSKLAGEDDSDDIEANLLRPTGVDLQDAVFTFKVYRAEDLPQMDTAVMQGVKKFFNMHQDDEKFVDPYVLFQFCGKEFPSMCQRVKIQLYDWDRLNDDDCIGTTFLSLPSMSGQGEEGFLPTFGPCWLNFYGSPREFSELPDEYEDLNGGKGEGVAYRGRLLVELESKLGEEIDKELEVMKGPELIRVQPFLSRSKYKLFACFYEASMVFDVDGPIEFEVSIGNYGNMMDESVAPSNTPPCNAVYDGTNYYYLPWSSEKPCVCVESYWENISFRLEPLNALLRIIDRVLPLPKEKFQAPEGWEFEGDWYIAPEMRRSD</sequence>
<dbReference type="GO" id="GO:0007009">
    <property type="term" value="P:plasma membrane organization"/>
    <property type="evidence" value="ECO:0007669"/>
    <property type="project" value="TreeGrafter"/>
</dbReference>
<dbReference type="InterPro" id="IPR012968">
    <property type="entry name" value="FerIin_dom"/>
</dbReference>
<keyword evidence="8" id="KW-1185">Reference proteome</keyword>
<dbReference type="Pfam" id="PF00168">
    <property type="entry name" value="C2"/>
    <property type="match status" value="1"/>
</dbReference>
<dbReference type="InterPro" id="IPR035892">
    <property type="entry name" value="C2_domain_sf"/>
</dbReference>
<dbReference type="PANTHER" id="PTHR12546:SF33">
    <property type="entry name" value="SPERM VESICLE FUSION PROTEIN FER-1"/>
    <property type="match status" value="1"/>
</dbReference>
<dbReference type="SUPFAM" id="SSF49562">
    <property type="entry name" value="C2 domain (Calcium/lipid-binding domain, CaLB)"/>
    <property type="match status" value="1"/>
</dbReference>
<dbReference type="InterPro" id="IPR000008">
    <property type="entry name" value="C2_dom"/>
</dbReference>
<reference evidence="8" key="1">
    <citation type="journal article" date="2017" name="bioRxiv">
        <title>Comparative analysis of the genomes of Stylophora pistillata and Acropora digitifera provides evidence for extensive differences between species of corals.</title>
        <authorList>
            <person name="Voolstra C.R."/>
            <person name="Li Y."/>
            <person name="Liew Y.J."/>
            <person name="Baumgarten S."/>
            <person name="Zoccola D."/>
            <person name="Flot J.-F."/>
            <person name="Tambutte S."/>
            <person name="Allemand D."/>
            <person name="Aranda M."/>
        </authorList>
    </citation>
    <scope>NUCLEOTIDE SEQUENCE [LARGE SCALE GENOMIC DNA]</scope>
</reference>
<organism evidence="7 8">
    <name type="scientific">Stylophora pistillata</name>
    <name type="common">Smooth cauliflower coral</name>
    <dbReference type="NCBI Taxonomy" id="50429"/>
    <lineage>
        <taxon>Eukaryota</taxon>
        <taxon>Metazoa</taxon>
        <taxon>Cnidaria</taxon>
        <taxon>Anthozoa</taxon>
        <taxon>Hexacorallia</taxon>
        <taxon>Scleractinia</taxon>
        <taxon>Astrocoeniina</taxon>
        <taxon>Pocilloporidae</taxon>
        <taxon>Stylophora</taxon>
    </lineage>
</organism>
<evidence type="ECO:0000256" key="1">
    <source>
        <dbReference type="ARBA" id="ARBA00004167"/>
    </source>
</evidence>
<evidence type="ECO:0000313" key="7">
    <source>
        <dbReference type="EMBL" id="PFX24190.1"/>
    </source>
</evidence>
<dbReference type="AlphaFoldDB" id="A0A2B4S5W7"/>
<keyword evidence="4" id="KW-1133">Transmembrane helix</keyword>
<keyword evidence="2" id="KW-0812">Transmembrane</keyword>
<proteinExistence type="predicted"/>
<accession>A0A2B4S5W7</accession>
<dbReference type="EMBL" id="LSMT01000183">
    <property type="protein sequence ID" value="PFX24190.1"/>
    <property type="molecule type" value="Genomic_DNA"/>
</dbReference>
<dbReference type="STRING" id="50429.A0A2B4S5W7"/>
<keyword evidence="3" id="KW-0677">Repeat</keyword>
<dbReference type="InterPro" id="IPR037721">
    <property type="entry name" value="Ferlin"/>
</dbReference>
<dbReference type="OrthoDB" id="10059618at2759"/>
<evidence type="ECO:0000259" key="6">
    <source>
        <dbReference type="SMART" id="SM01202"/>
    </source>
</evidence>
<evidence type="ECO:0000256" key="5">
    <source>
        <dbReference type="ARBA" id="ARBA00023136"/>
    </source>
</evidence>
<dbReference type="Proteomes" id="UP000225706">
    <property type="component" value="Unassembled WGS sequence"/>
</dbReference>
<dbReference type="GO" id="GO:0061025">
    <property type="term" value="P:membrane fusion"/>
    <property type="evidence" value="ECO:0007669"/>
    <property type="project" value="TreeGrafter"/>
</dbReference>
<dbReference type="GO" id="GO:0016020">
    <property type="term" value="C:membrane"/>
    <property type="evidence" value="ECO:0007669"/>
    <property type="project" value="UniProtKB-SubCell"/>
</dbReference>
<evidence type="ECO:0000256" key="3">
    <source>
        <dbReference type="ARBA" id="ARBA00022737"/>
    </source>
</evidence>
<gene>
    <name evidence="7" type="primary">DYSF</name>
    <name evidence="7" type="ORF">AWC38_SpisGene11205</name>
</gene>